<accession>A0A5P8JWU7</accession>
<proteinExistence type="predicted"/>
<dbReference type="Proteomes" id="UP000327294">
    <property type="component" value="Plasmid unnamed1"/>
</dbReference>
<gene>
    <name evidence="1" type="ORF">F9278_00310</name>
</gene>
<reference evidence="1 2" key="1">
    <citation type="submission" date="2019-10" db="EMBL/GenBank/DDBJ databases">
        <title>Streptomyces sp. strain GY16 isolated from leaves of Broussonetia papyrifera.</title>
        <authorList>
            <person name="Mo P."/>
        </authorList>
    </citation>
    <scope>NUCLEOTIDE SEQUENCE [LARGE SCALE GENOMIC DNA]</scope>
    <source>
        <strain evidence="1 2">GY16</strain>
        <plasmid evidence="1 2">unnamed1</plasmid>
    </source>
</reference>
<dbReference type="KEGG" id="sphv:F9278_00310"/>
<geneLocation type="plasmid" evidence="1 2">
    <name>unnamed1</name>
</geneLocation>
<evidence type="ECO:0000313" key="2">
    <source>
        <dbReference type="Proteomes" id="UP000327294"/>
    </source>
</evidence>
<keyword evidence="2" id="KW-1185">Reference proteome</keyword>
<sequence length="95" mass="10229">MRSTSRVTTTLAQFLFVSQAPQSEFAENPARTRELVHKTADRLGPNGAAAAVAEWAAEYGRHPETAAAHMRACLLAVESADFQTFVPDQSAAVAR</sequence>
<dbReference type="RefSeq" id="WP_152166423.1">
    <property type="nucleotide sequence ID" value="NZ_CP045095.1"/>
</dbReference>
<dbReference type="AlphaFoldDB" id="A0A5P8JWU7"/>
<protein>
    <submittedName>
        <fullName evidence="1">Uncharacterized protein</fullName>
    </submittedName>
</protein>
<keyword evidence="1" id="KW-0614">Plasmid</keyword>
<name>A0A5P8JWU7_9ACTN</name>
<evidence type="ECO:0000313" key="1">
    <source>
        <dbReference type="EMBL" id="QFQ94889.1"/>
    </source>
</evidence>
<dbReference type="EMBL" id="CP045095">
    <property type="protein sequence ID" value="QFQ94889.1"/>
    <property type="molecule type" value="Genomic_DNA"/>
</dbReference>
<organism evidence="1 2">
    <name type="scientific">Streptomyces phaeolivaceus</name>
    <dbReference type="NCBI Taxonomy" id="2653200"/>
    <lineage>
        <taxon>Bacteria</taxon>
        <taxon>Bacillati</taxon>
        <taxon>Actinomycetota</taxon>
        <taxon>Actinomycetes</taxon>
        <taxon>Kitasatosporales</taxon>
        <taxon>Streptomycetaceae</taxon>
        <taxon>Streptomyces</taxon>
    </lineage>
</organism>